<feature type="domain" description="ATP-grasp" evidence="2">
    <location>
        <begin position="116"/>
        <end position="310"/>
    </location>
</feature>
<evidence type="ECO:0000313" key="4">
    <source>
        <dbReference type="Proteomes" id="UP000569732"/>
    </source>
</evidence>
<name>A0A853HSF2_9GAMM</name>
<dbReference type="InterPro" id="IPR011761">
    <property type="entry name" value="ATP-grasp"/>
</dbReference>
<protein>
    <recommendedName>
        <fullName evidence="2">ATP-grasp domain-containing protein</fullName>
    </recommendedName>
</protein>
<keyword evidence="1" id="KW-0067">ATP-binding</keyword>
<proteinExistence type="predicted"/>
<organism evidence="3 4">
    <name type="scientific">Spartinivicinus marinus</name>
    <dbReference type="NCBI Taxonomy" id="2994442"/>
    <lineage>
        <taxon>Bacteria</taxon>
        <taxon>Pseudomonadati</taxon>
        <taxon>Pseudomonadota</taxon>
        <taxon>Gammaproteobacteria</taxon>
        <taxon>Oceanospirillales</taxon>
        <taxon>Zooshikellaceae</taxon>
        <taxon>Spartinivicinus</taxon>
    </lineage>
</organism>
<reference evidence="3 4" key="1">
    <citation type="submission" date="2020-07" db="EMBL/GenBank/DDBJ databases">
        <title>Endozoicomonas sp. nov., isolated from sediment.</title>
        <authorList>
            <person name="Gu T."/>
        </authorList>
    </citation>
    <scope>NUCLEOTIDE SEQUENCE [LARGE SCALE GENOMIC DNA]</scope>
    <source>
        <strain evidence="3 4">SM1973</strain>
    </source>
</reference>
<keyword evidence="4" id="KW-1185">Reference proteome</keyword>
<dbReference type="PROSITE" id="PS50975">
    <property type="entry name" value="ATP_GRASP"/>
    <property type="match status" value="1"/>
</dbReference>
<evidence type="ECO:0000313" key="3">
    <source>
        <dbReference type="EMBL" id="NYZ64720.1"/>
    </source>
</evidence>
<evidence type="ECO:0000256" key="1">
    <source>
        <dbReference type="PROSITE-ProRule" id="PRU00409"/>
    </source>
</evidence>
<dbReference type="SUPFAM" id="SSF56059">
    <property type="entry name" value="Glutathione synthetase ATP-binding domain-like"/>
    <property type="match status" value="1"/>
</dbReference>
<dbReference type="AlphaFoldDB" id="A0A853HSF2"/>
<dbReference type="GO" id="GO:0046872">
    <property type="term" value="F:metal ion binding"/>
    <property type="evidence" value="ECO:0007669"/>
    <property type="project" value="InterPro"/>
</dbReference>
<evidence type="ECO:0000259" key="2">
    <source>
        <dbReference type="PROSITE" id="PS50975"/>
    </source>
</evidence>
<accession>A0A853HSF2</accession>
<dbReference type="Proteomes" id="UP000569732">
    <property type="component" value="Unassembled WGS sequence"/>
</dbReference>
<dbReference type="Gene3D" id="3.30.470.20">
    <property type="entry name" value="ATP-grasp fold, B domain"/>
    <property type="match status" value="1"/>
</dbReference>
<gene>
    <name evidence="3" type="ORF">H0A36_01795</name>
</gene>
<dbReference type="EMBL" id="JACCKB010000002">
    <property type="protein sequence ID" value="NYZ64720.1"/>
    <property type="molecule type" value="Genomic_DNA"/>
</dbReference>
<comment type="caution">
    <text evidence="3">The sequence shown here is derived from an EMBL/GenBank/DDBJ whole genome shotgun (WGS) entry which is preliminary data.</text>
</comment>
<dbReference type="RefSeq" id="WP_180566757.1">
    <property type="nucleotide sequence ID" value="NZ_JACCKB010000002.1"/>
</dbReference>
<sequence length="379" mass="42795">MKYPVVIVGGGINALGVARSLGPYALCTLVFSGKNSPASHSRYVKPHPVASTSLPSLVDDLLVLARSFKQQPLLIITEEKAVYQIAKAQKILAKHYLINLPSIELVCHLQNKADFYQISCKHKAPVPVTMTISCEDDILKAYKMHFPCVFKPLEQNAEYGRNFKKAYKVQSVEEVKQLYKRIKPILNDMILQQWIEGDDSDIYFSIIYYDQNSNPVSSFTGRKLRSWPVNVGGTASCINAPETAHVLEPICHKFFKAIHYKGLVGMEFKKDKISGEFIMVEPTVGRTDFQHEIATLSGVNILKSMLYHFIKHPIPQSKNSSSPIVWQEFISDSLSMKTSGKTGFPENAKVYQAIKRWNDPMPYIHQLFTRIKNKLGLKG</sequence>
<keyword evidence="1" id="KW-0547">Nucleotide-binding</keyword>
<dbReference type="GO" id="GO:0005524">
    <property type="term" value="F:ATP binding"/>
    <property type="evidence" value="ECO:0007669"/>
    <property type="project" value="UniProtKB-UniRule"/>
</dbReference>